<evidence type="ECO:0000313" key="1">
    <source>
        <dbReference type="EMBL" id="EQD57892.1"/>
    </source>
</evidence>
<sequence length="181" mass="20292">MPIATATISPPCSSAPPPEAAEEIAQANRAMVANAAPALRARLRTLTRARAFDSPEYANLVDRITAPFQMRFLTHPHPDWTATRTAPSVYRAMMTRSGDEFAVDGTLRRWDGRRYYRDITVPTLVLAGKYDVFLTASIEMDQRIEPAHLRILPRSSHLAILEQPREFLGTVREFLNDVTGD</sequence>
<name>T1AKK9_9ZZZZ</name>
<accession>T1AKK9</accession>
<proteinExistence type="predicted"/>
<dbReference type="InterPro" id="IPR029058">
    <property type="entry name" value="AB_hydrolase_fold"/>
</dbReference>
<keyword evidence="1" id="KW-0645">Protease</keyword>
<dbReference type="EMBL" id="AUZZ01003112">
    <property type="protein sequence ID" value="EQD57892.1"/>
    <property type="molecule type" value="Genomic_DNA"/>
</dbReference>
<keyword evidence="1" id="KW-0378">Hydrolase</keyword>
<reference evidence="1" key="1">
    <citation type="submission" date="2013-08" db="EMBL/GenBank/DDBJ databases">
        <authorList>
            <person name="Mendez C."/>
            <person name="Richter M."/>
            <person name="Ferrer M."/>
            <person name="Sanchez J."/>
        </authorList>
    </citation>
    <scope>NUCLEOTIDE SEQUENCE</scope>
</reference>
<dbReference type="GO" id="GO:0004177">
    <property type="term" value="F:aminopeptidase activity"/>
    <property type="evidence" value="ECO:0007669"/>
    <property type="project" value="UniProtKB-KW"/>
</dbReference>
<protein>
    <submittedName>
        <fullName evidence="1">Prolyl aminopeptidase</fullName>
    </submittedName>
</protein>
<reference evidence="1" key="2">
    <citation type="journal article" date="2014" name="ISME J.">
        <title>Microbial stratification in low pH oxic and suboxic macroscopic growths along an acid mine drainage.</title>
        <authorList>
            <person name="Mendez-Garcia C."/>
            <person name="Mesa V."/>
            <person name="Sprenger R.R."/>
            <person name="Richter M."/>
            <person name="Diez M.S."/>
            <person name="Solano J."/>
            <person name="Bargiela R."/>
            <person name="Golyshina O.V."/>
            <person name="Manteca A."/>
            <person name="Ramos J.L."/>
            <person name="Gallego J.R."/>
            <person name="Llorente I."/>
            <person name="Martins Dos Santos V.A."/>
            <person name="Jensen O.N."/>
            <person name="Pelaez A.I."/>
            <person name="Sanchez J."/>
            <person name="Ferrer M."/>
        </authorList>
    </citation>
    <scope>NUCLEOTIDE SEQUENCE</scope>
</reference>
<dbReference type="SUPFAM" id="SSF53474">
    <property type="entry name" value="alpha/beta-Hydrolases"/>
    <property type="match status" value="1"/>
</dbReference>
<organism evidence="1">
    <name type="scientific">mine drainage metagenome</name>
    <dbReference type="NCBI Taxonomy" id="410659"/>
    <lineage>
        <taxon>unclassified sequences</taxon>
        <taxon>metagenomes</taxon>
        <taxon>ecological metagenomes</taxon>
    </lineage>
</organism>
<comment type="caution">
    <text evidence="1">The sequence shown here is derived from an EMBL/GenBank/DDBJ whole genome shotgun (WGS) entry which is preliminary data.</text>
</comment>
<gene>
    <name evidence="1" type="ORF">B2A_04616</name>
</gene>
<keyword evidence="1" id="KW-0031">Aminopeptidase</keyword>
<dbReference type="Gene3D" id="3.40.50.1820">
    <property type="entry name" value="alpha/beta hydrolase"/>
    <property type="match status" value="1"/>
</dbReference>
<dbReference type="AlphaFoldDB" id="T1AKK9"/>